<accession>A0A1U7H1T3</accession>
<comment type="caution">
    <text evidence="2">The sequence shown here is derived from an EMBL/GenBank/DDBJ whole genome shotgun (WGS) entry which is preliminary data.</text>
</comment>
<dbReference type="CDD" id="cd02440">
    <property type="entry name" value="AdoMet_MTases"/>
    <property type="match status" value="1"/>
</dbReference>
<evidence type="ECO:0000313" key="2">
    <source>
        <dbReference type="EMBL" id="OKH14930.1"/>
    </source>
</evidence>
<evidence type="ECO:0000313" key="3">
    <source>
        <dbReference type="Proteomes" id="UP000186391"/>
    </source>
</evidence>
<keyword evidence="2" id="KW-0489">Methyltransferase</keyword>
<keyword evidence="2" id="KW-0808">Transferase</keyword>
<dbReference type="GO" id="GO:0008757">
    <property type="term" value="F:S-adenosylmethionine-dependent methyltransferase activity"/>
    <property type="evidence" value="ECO:0007669"/>
    <property type="project" value="InterPro"/>
</dbReference>
<sequence length="262" mass="30407">MMSHTKTYREVLQTKYYLSQIAKSCISAIQSVTYAGKEYTCPCCEGSFRTFLPAGINHRPKAECPKCFSLERHRLLWLYLKNRTNLLSEKLKVLHFAPEFQLYRLIRKLPNIDYLTADLSAPRVMMNMDITNIPFADASFDVILCNHVLEHVPDDAKAIKELYRVLKPNGWAILQVPLDKNIAETFEDPNITSEEDRVKFYGQKDHLRLYGRDYKNRLEAAGFQVKVEDYIQALGDNLAEKYRLISEDSNTEDIYFCTKLSV</sequence>
<evidence type="ECO:0000259" key="1">
    <source>
        <dbReference type="Pfam" id="PF08241"/>
    </source>
</evidence>
<feature type="domain" description="Methyltransferase type 11" evidence="1">
    <location>
        <begin position="125"/>
        <end position="173"/>
    </location>
</feature>
<dbReference type="InterPro" id="IPR013216">
    <property type="entry name" value="Methyltransf_11"/>
</dbReference>
<dbReference type="Proteomes" id="UP000186391">
    <property type="component" value="Unassembled WGS sequence"/>
</dbReference>
<dbReference type="SUPFAM" id="SSF53335">
    <property type="entry name" value="S-adenosyl-L-methionine-dependent methyltransferases"/>
    <property type="match status" value="1"/>
</dbReference>
<dbReference type="GO" id="GO:0032259">
    <property type="term" value="P:methylation"/>
    <property type="evidence" value="ECO:0007669"/>
    <property type="project" value="UniProtKB-KW"/>
</dbReference>
<dbReference type="EMBL" id="MRCA01000003">
    <property type="protein sequence ID" value="OKH14930.1"/>
    <property type="molecule type" value="Genomic_DNA"/>
</dbReference>
<dbReference type="Pfam" id="PF08241">
    <property type="entry name" value="Methyltransf_11"/>
    <property type="match status" value="1"/>
</dbReference>
<dbReference type="InterPro" id="IPR029063">
    <property type="entry name" value="SAM-dependent_MTases_sf"/>
</dbReference>
<reference evidence="2 3" key="1">
    <citation type="submission" date="2016-11" db="EMBL/GenBank/DDBJ databases">
        <title>Draft Genome Sequences of Nine Cyanobacterial Strains from Diverse Habitats.</title>
        <authorList>
            <person name="Zhu T."/>
            <person name="Hou S."/>
            <person name="Lu X."/>
            <person name="Hess W.R."/>
        </authorList>
    </citation>
    <scope>NUCLEOTIDE SEQUENCE [LARGE SCALE GENOMIC DNA]</scope>
    <source>
        <strain evidence="2 3">NIES-592</strain>
    </source>
</reference>
<keyword evidence="3" id="KW-1185">Reference proteome</keyword>
<proteinExistence type="predicted"/>
<dbReference type="AlphaFoldDB" id="A0A1U7H1T3"/>
<protein>
    <submittedName>
        <fullName evidence="2">SAM-dependent methyltransferase</fullName>
    </submittedName>
</protein>
<name>A0A1U7H1T3_9CYAN</name>
<dbReference type="PANTHER" id="PTHR43591:SF110">
    <property type="entry name" value="RHODANESE DOMAIN-CONTAINING PROTEIN"/>
    <property type="match status" value="1"/>
</dbReference>
<organism evidence="2 3">
    <name type="scientific">Fischerella major NIES-592</name>
    <dbReference type="NCBI Taxonomy" id="210994"/>
    <lineage>
        <taxon>Bacteria</taxon>
        <taxon>Bacillati</taxon>
        <taxon>Cyanobacteriota</taxon>
        <taxon>Cyanophyceae</taxon>
        <taxon>Nostocales</taxon>
        <taxon>Hapalosiphonaceae</taxon>
        <taxon>Fischerella</taxon>
    </lineage>
</organism>
<gene>
    <name evidence="2" type="ORF">NIES592_08625</name>
</gene>
<dbReference type="PANTHER" id="PTHR43591">
    <property type="entry name" value="METHYLTRANSFERASE"/>
    <property type="match status" value="1"/>
</dbReference>
<dbReference type="OrthoDB" id="9768685at2"/>
<dbReference type="Gene3D" id="3.40.50.150">
    <property type="entry name" value="Vaccinia Virus protein VP39"/>
    <property type="match status" value="1"/>
</dbReference>